<dbReference type="AlphaFoldDB" id="A0A9X1NN42"/>
<sequence>MAPSVWGRWTGRGRSSENTQPPAPPPPEPEETAYDRLFDLAEEQATGALYLNGRWGGTVYLVSGRIGYVESVLTPGIEALLLRPTYTDERSWARLVSSLRRGRIDAAVSAASQLLGSEATSAFDAEVLRRTALADAALVTLGAVVPDATGAVARFRPGAWHWCEPVRTFSVAEILTEVERRKAVLGRMTRGVRMDAPIQRAPQLPVERIRLTATQWNIAALANGTTTPLDIAWMLGHGVFATTVAIHQLTRLGVIKAGPAPTSTVTVPPSAVPPTSIPVTGAAVTSPNGIRTGVGAPNPARHVPSFLPSRPLRIDLDALEAQQQGRAGRPDAQNQPDQQDQQVGSGRA</sequence>
<reference evidence="2" key="1">
    <citation type="submission" date="2021-11" db="EMBL/GenBank/DDBJ databases">
        <title>Streptomyces corallinus and Kineosporia corallina sp. nov., two new coral-derived marine actinobacteria.</title>
        <authorList>
            <person name="Buangrab K."/>
            <person name="Sutthacheep M."/>
            <person name="Yeemin T."/>
            <person name="Harunari E."/>
            <person name="Igarashi Y."/>
            <person name="Sripreechasak P."/>
            <person name="Kanchanasin P."/>
            <person name="Tanasupawat S."/>
            <person name="Phongsopitanun W."/>
        </authorList>
    </citation>
    <scope>NUCLEOTIDE SEQUENCE</scope>
    <source>
        <strain evidence="2">JCM 31032</strain>
    </source>
</reference>
<keyword evidence="3" id="KW-1185">Reference proteome</keyword>
<feature type="region of interest" description="Disordered" evidence="1">
    <location>
        <begin position="1"/>
        <end position="30"/>
    </location>
</feature>
<organism evidence="2 3">
    <name type="scientific">Kineosporia babensis</name>
    <dbReference type="NCBI Taxonomy" id="499548"/>
    <lineage>
        <taxon>Bacteria</taxon>
        <taxon>Bacillati</taxon>
        <taxon>Actinomycetota</taxon>
        <taxon>Actinomycetes</taxon>
        <taxon>Kineosporiales</taxon>
        <taxon>Kineosporiaceae</taxon>
        <taxon>Kineosporia</taxon>
    </lineage>
</organism>
<protein>
    <submittedName>
        <fullName evidence="2">Uncharacterized protein</fullName>
    </submittedName>
</protein>
<proteinExistence type="predicted"/>
<comment type="caution">
    <text evidence="2">The sequence shown here is derived from an EMBL/GenBank/DDBJ whole genome shotgun (WGS) entry which is preliminary data.</text>
</comment>
<evidence type="ECO:0000313" key="2">
    <source>
        <dbReference type="EMBL" id="MCD5316769.1"/>
    </source>
</evidence>
<feature type="region of interest" description="Disordered" evidence="1">
    <location>
        <begin position="279"/>
        <end position="348"/>
    </location>
</feature>
<dbReference type="RefSeq" id="WP_231449621.1">
    <property type="nucleotide sequence ID" value="NZ_JAJOMB010000034.1"/>
</dbReference>
<evidence type="ECO:0000313" key="3">
    <source>
        <dbReference type="Proteomes" id="UP001138997"/>
    </source>
</evidence>
<gene>
    <name evidence="2" type="ORF">LR394_38320</name>
</gene>
<feature type="compositionally biased region" description="Low complexity" evidence="1">
    <location>
        <begin position="330"/>
        <end position="342"/>
    </location>
</feature>
<dbReference type="EMBL" id="JAJOMB010000034">
    <property type="protein sequence ID" value="MCD5316769.1"/>
    <property type="molecule type" value="Genomic_DNA"/>
</dbReference>
<evidence type="ECO:0000256" key="1">
    <source>
        <dbReference type="SAM" id="MobiDB-lite"/>
    </source>
</evidence>
<name>A0A9X1NN42_9ACTN</name>
<dbReference type="Proteomes" id="UP001138997">
    <property type="component" value="Unassembled WGS sequence"/>
</dbReference>
<accession>A0A9X1NN42</accession>